<proteinExistence type="predicted"/>
<evidence type="ECO:0000259" key="2">
    <source>
        <dbReference type="PROSITE" id="PS51644"/>
    </source>
</evidence>
<dbReference type="Gene3D" id="3.30.40.10">
    <property type="entry name" value="Zinc/RING finger domain, C3HC4 (zinc finger)"/>
    <property type="match status" value="2"/>
</dbReference>
<dbReference type="Pfam" id="PF04564">
    <property type="entry name" value="U-box"/>
    <property type="match status" value="2"/>
</dbReference>
<dbReference type="PANTHER" id="PTHR46573">
    <property type="entry name" value="WD REPEAT, SAM AND U-BOX DOMAIN-CONTAINING PROTEIN 1"/>
    <property type="match status" value="1"/>
</dbReference>
<feature type="compositionally biased region" description="Gly residues" evidence="1">
    <location>
        <begin position="646"/>
        <end position="676"/>
    </location>
</feature>
<feature type="domain" description="HTH OST-type" evidence="2">
    <location>
        <begin position="109"/>
        <end position="183"/>
    </location>
</feature>
<dbReference type="GO" id="GO:0016740">
    <property type="term" value="F:transferase activity"/>
    <property type="evidence" value="ECO:0007669"/>
    <property type="project" value="UniProtKB-KW"/>
</dbReference>
<gene>
    <name evidence="4" type="ORF">SO694_00148047</name>
</gene>
<feature type="domain" description="U-box" evidence="3">
    <location>
        <begin position="274"/>
        <end position="347"/>
    </location>
</feature>
<feature type="compositionally biased region" description="Low complexity" evidence="1">
    <location>
        <begin position="79"/>
        <end position="89"/>
    </location>
</feature>
<dbReference type="CDD" id="cd16655">
    <property type="entry name" value="RING-Ubox_WDSUB1-like"/>
    <property type="match status" value="2"/>
</dbReference>
<keyword evidence="4" id="KW-0808">Transferase</keyword>
<feature type="compositionally biased region" description="Basic residues" evidence="1">
    <location>
        <begin position="635"/>
        <end position="644"/>
    </location>
</feature>
<accession>A0ABR1FNJ8</accession>
<dbReference type="InterPro" id="IPR003613">
    <property type="entry name" value="Ubox_domain"/>
</dbReference>
<evidence type="ECO:0000313" key="4">
    <source>
        <dbReference type="EMBL" id="KAK7234164.1"/>
    </source>
</evidence>
<dbReference type="InterPro" id="IPR052085">
    <property type="entry name" value="WD-SAM-U-box"/>
</dbReference>
<sequence>MFLGGLRWGEGTGPAPDAELEGDIRSLLGRAGHGAGLIGLYARGAADREDNVFFAFADADEACASARPSTPRLARGRPPRGALGRPPDGAGRGGRQRRKPAPAPASDAKLRALAADVLALCDAAPSGALLCGDLPRLYGRAFGRPLDLGGMKMFALMSRLPGVQLARTPAGTEGPGAFVLAPSRRASPPRRRARELAALAPELRDVADELALTSEVVATLAGLAPEDQTLVALALQSADLARVKNLTGFVLMGLKKGTLLRKGQKREAVRRSNGAPEEFLCPLTLELMRDPVIAADGHTYERAAIAAWLARKSTSPVTNERIVSHEVVPAHTIRSMIARFADGAAVAHAAKGDWQAAIAESGRAHETWESHLRSRAASGAAMDSPMASVDAAVESSLRSLEGTNVSAKEWTPPARAAADSAAAVPPVGTNVAAKEWTPSAATAAAVPPAHPWERVPGGDVNRIFGVVESFQADSGYLRRARHPAANSRDYDVHFRSRDAPEFEGLQAYGASKMSALVSKLPGVHFGGTHRAEARVRAHRAERDAAASGALRYFDRARGRGRGAVGGRLREVAVLMPGSGADRPPGLPHDSVALLKQPGAWPGSFLLRCDPEAYRRDRRGVLDEARVVVGAAARARRVVGARRRSAGGTGAGGPRSRGGRGGPAGAGPGGAAPGRRGGALAARRRGPFVAAARGRRRRARQRQAAGGAPTSGNAAPASAPLPRAAPSPATSAFDGPVAWDELQRRVKAFADALKLDGRCRKTLEAYAVRDADACVRFLRAAPGDLGDHVNESVPLKDRSKYVSQAILHNHLLAASASELNALAPELRSVADALALTSNVAKALKKLSLAQQRRAAERLADPGVMFGVLLRNAFVLAELKKKERGCLLRDDLGNGRVDEDLVAALDGFRLSKDCYRSLRDRSRKKQALCALALESMDLSKITDLSGYIEKGLNKGTLLRKGQELMGTSTPAMASLVSAAAARAGIRREALPAPRDEDNVPEEFLCPISMEIMTDPVIAADGHTYERRAIEAWFGRAHTSPTTNAPLPHLNLIPAHTIKSLIQRHLEQ</sequence>
<evidence type="ECO:0000259" key="3">
    <source>
        <dbReference type="PROSITE" id="PS51698"/>
    </source>
</evidence>
<dbReference type="Proteomes" id="UP001363151">
    <property type="component" value="Unassembled WGS sequence"/>
</dbReference>
<name>A0ABR1FNJ8_AURAN</name>
<feature type="compositionally biased region" description="Low complexity" evidence="1">
    <location>
        <begin position="701"/>
        <end position="731"/>
    </location>
</feature>
<evidence type="ECO:0000313" key="5">
    <source>
        <dbReference type="Proteomes" id="UP001363151"/>
    </source>
</evidence>
<feature type="region of interest" description="Disordered" evidence="1">
    <location>
        <begin position="635"/>
        <end position="731"/>
    </location>
</feature>
<dbReference type="PROSITE" id="PS51698">
    <property type="entry name" value="U_BOX"/>
    <property type="match status" value="2"/>
</dbReference>
<keyword evidence="5" id="KW-1185">Reference proteome</keyword>
<dbReference type="SMART" id="SM00504">
    <property type="entry name" value="Ubox"/>
    <property type="match status" value="2"/>
</dbReference>
<reference evidence="4 5" key="1">
    <citation type="submission" date="2024-03" db="EMBL/GenBank/DDBJ databases">
        <title>Aureococcus anophagefferens CCMP1851 and Kratosvirus quantuckense: Draft genome of a second virus-susceptible host strain in the model system.</title>
        <authorList>
            <person name="Chase E."/>
            <person name="Truchon A.R."/>
            <person name="Schepens W."/>
            <person name="Wilhelm S.W."/>
        </authorList>
    </citation>
    <scope>NUCLEOTIDE SEQUENCE [LARGE SCALE GENOMIC DNA]</scope>
    <source>
        <strain evidence="4 5">CCMP1851</strain>
    </source>
</reference>
<dbReference type="InterPro" id="IPR013083">
    <property type="entry name" value="Znf_RING/FYVE/PHD"/>
</dbReference>
<protein>
    <submittedName>
        <fullName evidence="4">Ubiquitin-protein transferase</fullName>
    </submittedName>
</protein>
<dbReference type="CDD" id="cd08824">
    <property type="entry name" value="LOTUS"/>
    <property type="match status" value="1"/>
</dbReference>
<dbReference type="PROSITE" id="PS51644">
    <property type="entry name" value="HTH_OST"/>
    <property type="match status" value="1"/>
</dbReference>
<dbReference type="InterPro" id="IPR025605">
    <property type="entry name" value="OST-HTH/LOTUS_dom"/>
</dbReference>
<dbReference type="SUPFAM" id="SSF57850">
    <property type="entry name" value="RING/U-box"/>
    <property type="match status" value="2"/>
</dbReference>
<evidence type="ECO:0000256" key="1">
    <source>
        <dbReference type="SAM" id="MobiDB-lite"/>
    </source>
</evidence>
<dbReference type="PANTHER" id="PTHR46573:SF1">
    <property type="entry name" value="WD REPEAT, SAM AND U-BOX DOMAIN-CONTAINING PROTEIN 1"/>
    <property type="match status" value="1"/>
</dbReference>
<feature type="region of interest" description="Disordered" evidence="1">
    <location>
        <begin position="67"/>
        <end position="106"/>
    </location>
</feature>
<comment type="caution">
    <text evidence="4">The sequence shown here is derived from an EMBL/GenBank/DDBJ whole genome shotgun (WGS) entry which is preliminary data.</text>
</comment>
<feature type="domain" description="U-box" evidence="3">
    <location>
        <begin position="996"/>
        <end position="1065"/>
    </location>
</feature>
<dbReference type="EMBL" id="JBBJCI010000343">
    <property type="protein sequence ID" value="KAK7234164.1"/>
    <property type="molecule type" value="Genomic_DNA"/>
</dbReference>
<organism evidence="4 5">
    <name type="scientific">Aureococcus anophagefferens</name>
    <name type="common">Harmful bloom alga</name>
    <dbReference type="NCBI Taxonomy" id="44056"/>
    <lineage>
        <taxon>Eukaryota</taxon>
        <taxon>Sar</taxon>
        <taxon>Stramenopiles</taxon>
        <taxon>Ochrophyta</taxon>
        <taxon>Pelagophyceae</taxon>
        <taxon>Pelagomonadales</taxon>
        <taxon>Pelagomonadaceae</taxon>
        <taxon>Aureococcus</taxon>
    </lineage>
</organism>